<feature type="region of interest" description="Disordered" evidence="1">
    <location>
        <begin position="223"/>
        <end position="245"/>
    </location>
</feature>
<dbReference type="OrthoDB" id="9981546at2759"/>
<dbReference type="InterPro" id="IPR036047">
    <property type="entry name" value="F-box-like_dom_sf"/>
</dbReference>
<organism evidence="3 4">
    <name type="scientific">Baudoinia panamericana (strain UAMH 10762)</name>
    <name type="common">Angels' share fungus</name>
    <name type="synonym">Baudoinia compniacensis (strain UAMH 10762)</name>
    <dbReference type="NCBI Taxonomy" id="717646"/>
    <lineage>
        <taxon>Eukaryota</taxon>
        <taxon>Fungi</taxon>
        <taxon>Dikarya</taxon>
        <taxon>Ascomycota</taxon>
        <taxon>Pezizomycotina</taxon>
        <taxon>Dothideomycetes</taxon>
        <taxon>Dothideomycetidae</taxon>
        <taxon>Mycosphaerellales</taxon>
        <taxon>Teratosphaeriaceae</taxon>
        <taxon>Baudoinia</taxon>
    </lineage>
</organism>
<dbReference type="KEGG" id="bcom:BAUCODRAFT_150789"/>
<evidence type="ECO:0000313" key="4">
    <source>
        <dbReference type="Proteomes" id="UP000011761"/>
    </source>
</evidence>
<reference evidence="3 4" key="1">
    <citation type="journal article" date="2012" name="PLoS Pathog.">
        <title>Diverse lifestyles and strategies of plant pathogenesis encoded in the genomes of eighteen Dothideomycetes fungi.</title>
        <authorList>
            <person name="Ohm R.A."/>
            <person name="Feau N."/>
            <person name="Henrissat B."/>
            <person name="Schoch C.L."/>
            <person name="Horwitz B.A."/>
            <person name="Barry K.W."/>
            <person name="Condon B.J."/>
            <person name="Copeland A.C."/>
            <person name="Dhillon B."/>
            <person name="Glaser F."/>
            <person name="Hesse C.N."/>
            <person name="Kosti I."/>
            <person name="LaButti K."/>
            <person name="Lindquist E.A."/>
            <person name="Lucas S."/>
            <person name="Salamov A.A."/>
            <person name="Bradshaw R.E."/>
            <person name="Ciuffetti L."/>
            <person name="Hamelin R.C."/>
            <person name="Kema G.H.J."/>
            <person name="Lawrence C."/>
            <person name="Scott J.A."/>
            <person name="Spatafora J.W."/>
            <person name="Turgeon B.G."/>
            <person name="de Wit P.J.G.M."/>
            <person name="Zhong S."/>
            <person name="Goodwin S.B."/>
            <person name="Grigoriev I.V."/>
        </authorList>
    </citation>
    <scope>NUCLEOTIDE SEQUENCE [LARGE SCALE GENOMIC DNA]</scope>
    <source>
        <strain evidence="3 4">UAMH 10762</strain>
    </source>
</reference>
<dbReference type="Proteomes" id="UP000011761">
    <property type="component" value="Unassembled WGS sequence"/>
</dbReference>
<name>M2N441_BAUPA</name>
<dbReference type="OMA" id="LECFHPS"/>
<proteinExistence type="predicted"/>
<dbReference type="InterPro" id="IPR001810">
    <property type="entry name" value="F-box_dom"/>
</dbReference>
<dbReference type="GeneID" id="19109083"/>
<accession>M2N441</accession>
<evidence type="ECO:0000256" key="1">
    <source>
        <dbReference type="SAM" id="MobiDB-lite"/>
    </source>
</evidence>
<evidence type="ECO:0000313" key="3">
    <source>
        <dbReference type="EMBL" id="EMC93465.1"/>
    </source>
</evidence>
<dbReference type="SUPFAM" id="SSF81383">
    <property type="entry name" value="F-box domain"/>
    <property type="match status" value="1"/>
</dbReference>
<feature type="region of interest" description="Disordered" evidence="1">
    <location>
        <begin position="117"/>
        <end position="153"/>
    </location>
</feature>
<feature type="domain" description="F-box" evidence="2">
    <location>
        <begin position="7"/>
        <end position="44"/>
    </location>
</feature>
<keyword evidence="4" id="KW-1185">Reference proteome</keyword>
<gene>
    <name evidence="3" type="ORF">BAUCODRAFT_150789</name>
</gene>
<dbReference type="AlphaFoldDB" id="M2N441"/>
<dbReference type="PROSITE" id="PS50181">
    <property type="entry name" value="FBOX"/>
    <property type="match status" value="1"/>
</dbReference>
<dbReference type="RefSeq" id="XP_007679606.1">
    <property type="nucleotide sequence ID" value="XM_007681416.1"/>
</dbReference>
<dbReference type="eggNOG" id="ENOG502SGAZ">
    <property type="taxonomic scope" value="Eukaryota"/>
</dbReference>
<sequence length="345" mass="38731">MELEIMSRGIFVLPNEILLSIFNLFPTKSLLPFMPTCQPFHSLILRVLHHRLQVAASLAGHTLYLECYHPSAQLTAAEFFCTSLGTDGLQDLGADIANGSTSIGDVRRAGSLYSRFRPQRKEPDTLGPPKHPAGDIPGSRTYRDPSAALSPEDAVSETVTVDAHELFSQLTTFAYLGKRHSSRGLLFSMQEVCEGTIRVWREWLSRQCESKKWSDGENVVIHHDPPSDAIAGKGKQRSDSVTGYPDPTKDPRILWVNTRDDNVGIRFRVKERKWRRAAPVLFTSDVEVPVSYEIDFEEVFVRTTHLLLKLEEAEQQMDNHSGKAIVFGSHAGLQEYDTAGSLRRR</sequence>
<dbReference type="HOGENOM" id="CLU_044875_0_0_1"/>
<evidence type="ECO:0000259" key="2">
    <source>
        <dbReference type="PROSITE" id="PS50181"/>
    </source>
</evidence>
<protein>
    <recommendedName>
        <fullName evidence="2">F-box domain-containing protein</fullName>
    </recommendedName>
</protein>
<dbReference type="EMBL" id="KB445560">
    <property type="protein sequence ID" value="EMC93465.1"/>
    <property type="molecule type" value="Genomic_DNA"/>
</dbReference>